<gene>
    <name evidence="1" type="ORF">US50_C0048G0003</name>
</gene>
<dbReference type="AlphaFoldDB" id="A0A0G0K1D3"/>
<protein>
    <submittedName>
        <fullName evidence="1">Uncharacterized protein</fullName>
    </submittedName>
</protein>
<reference evidence="1 2" key="1">
    <citation type="journal article" date="2015" name="Nature">
        <title>rRNA introns, odd ribosomes, and small enigmatic genomes across a large radiation of phyla.</title>
        <authorList>
            <person name="Brown C.T."/>
            <person name="Hug L.A."/>
            <person name="Thomas B.C."/>
            <person name="Sharon I."/>
            <person name="Castelle C.J."/>
            <person name="Singh A."/>
            <person name="Wilkins M.J."/>
            <person name="Williams K.H."/>
            <person name="Banfield J.F."/>
        </authorList>
    </citation>
    <scope>NUCLEOTIDE SEQUENCE [LARGE SCALE GENOMIC DNA]</scope>
</reference>
<dbReference type="EMBL" id="LBTF01000048">
    <property type="protein sequence ID" value="KKQ34456.1"/>
    <property type="molecule type" value="Genomic_DNA"/>
</dbReference>
<evidence type="ECO:0000313" key="1">
    <source>
        <dbReference type="EMBL" id="KKQ34456.1"/>
    </source>
</evidence>
<proteinExistence type="predicted"/>
<sequence>MEQISSDLERVIDAFCKKTGEKVISLVITSIGDEKNIDQKIHKNFDNLKGSNYSISYCSVIIWTKKFILFTDEYDGTYSIKVLPRNPALFITSHIGGISIATDHIMRSAPAEINFKEFDKAMAESKR</sequence>
<dbReference type="Proteomes" id="UP000033876">
    <property type="component" value="Unassembled WGS sequence"/>
</dbReference>
<accession>A0A0G0K1D3</accession>
<comment type="caution">
    <text evidence="1">The sequence shown here is derived from an EMBL/GenBank/DDBJ whole genome shotgun (WGS) entry which is preliminary data.</text>
</comment>
<name>A0A0G0K1D3_9BACT</name>
<organism evidence="1 2">
    <name type="scientific">Candidatus Nomurabacteria bacterium GW2011_GWB1_37_5</name>
    <dbReference type="NCBI Taxonomy" id="1618742"/>
    <lineage>
        <taxon>Bacteria</taxon>
        <taxon>Candidatus Nomuraibacteriota</taxon>
    </lineage>
</organism>
<evidence type="ECO:0000313" key="2">
    <source>
        <dbReference type="Proteomes" id="UP000033876"/>
    </source>
</evidence>